<sequence length="164" mass="18250">MMNDSTPAIGMDENRLRHCRGVGMKASELGRTLFGWSDDKCREMFVMGYLHDVGYQFAQEQSEHEELGGALLRSLGFTYWAEIFHHGDPDSNYQSDELLVLNLADMLTSRDGSATTIPARLTDIASRYGVESTQYVAAKKLADVLVAQVREIDGSQEVASRIVV</sequence>
<protein>
    <submittedName>
        <fullName evidence="2">Phosphohydrolase</fullName>
    </submittedName>
</protein>
<dbReference type="InterPro" id="IPR006674">
    <property type="entry name" value="HD_domain"/>
</dbReference>
<evidence type="ECO:0000313" key="3">
    <source>
        <dbReference type="Proteomes" id="UP000234198"/>
    </source>
</evidence>
<name>A0A2I1HYK3_9ACTO</name>
<gene>
    <name evidence="2" type="ORF">CYJ22_07935</name>
</gene>
<organism evidence="2 3">
    <name type="scientific">Schaalia odontolytica</name>
    <dbReference type="NCBI Taxonomy" id="1660"/>
    <lineage>
        <taxon>Bacteria</taxon>
        <taxon>Bacillati</taxon>
        <taxon>Actinomycetota</taxon>
        <taxon>Actinomycetes</taxon>
        <taxon>Actinomycetales</taxon>
        <taxon>Actinomycetaceae</taxon>
        <taxon>Schaalia</taxon>
    </lineage>
</organism>
<dbReference type="Pfam" id="PF01966">
    <property type="entry name" value="HD"/>
    <property type="match status" value="1"/>
</dbReference>
<dbReference type="AlphaFoldDB" id="A0A2I1HYK3"/>
<accession>A0A2I1HYK3</accession>
<reference evidence="2 3" key="1">
    <citation type="submission" date="2017-12" db="EMBL/GenBank/DDBJ databases">
        <title>Phylogenetic diversity of female urinary microbiome.</title>
        <authorList>
            <person name="Thomas-White K."/>
            <person name="Wolfe A.J."/>
        </authorList>
    </citation>
    <scope>NUCLEOTIDE SEQUENCE [LARGE SCALE GENOMIC DNA]</scope>
    <source>
        <strain evidence="2 3">UMB0018</strain>
    </source>
</reference>
<keyword evidence="2" id="KW-0378">Hydrolase</keyword>
<evidence type="ECO:0000259" key="1">
    <source>
        <dbReference type="Pfam" id="PF01966"/>
    </source>
</evidence>
<dbReference type="Proteomes" id="UP000234198">
    <property type="component" value="Unassembled WGS sequence"/>
</dbReference>
<evidence type="ECO:0000313" key="2">
    <source>
        <dbReference type="EMBL" id="PKY63938.1"/>
    </source>
</evidence>
<comment type="caution">
    <text evidence="2">The sequence shown here is derived from an EMBL/GenBank/DDBJ whole genome shotgun (WGS) entry which is preliminary data.</text>
</comment>
<proteinExistence type="predicted"/>
<dbReference type="Gene3D" id="1.10.3210.10">
    <property type="entry name" value="Hypothetical protein af1432"/>
    <property type="match status" value="1"/>
</dbReference>
<dbReference type="SUPFAM" id="SSF109604">
    <property type="entry name" value="HD-domain/PDEase-like"/>
    <property type="match status" value="1"/>
</dbReference>
<dbReference type="EMBL" id="PKKM01000011">
    <property type="protein sequence ID" value="PKY63938.1"/>
    <property type="molecule type" value="Genomic_DNA"/>
</dbReference>
<dbReference type="GO" id="GO:0016787">
    <property type="term" value="F:hydrolase activity"/>
    <property type="evidence" value="ECO:0007669"/>
    <property type="project" value="UniProtKB-KW"/>
</dbReference>
<feature type="domain" description="HD" evidence="1">
    <location>
        <begin position="15"/>
        <end position="107"/>
    </location>
</feature>